<feature type="transmembrane region" description="Helical" evidence="6">
    <location>
        <begin position="21"/>
        <end position="41"/>
    </location>
</feature>
<dbReference type="InterPro" id="IPR037185">
    <property type="entry name" value="EmrE-like"/>
</dbReference>
<evidence type="ECO:0000256" key="5">
    <source>
        <dbReference type="SAM" id="MobiDB-lite"/>
    </source>
</evidence>
<feature type="transmembrane region" description="Helical" evidence="6">
    <location>
        <begin position="122"/>
        <end position="143"/>
    </location>
</feature>
<dbReference type="PIRSF" id="PIRSF005799">
    <property type="entry name" value="UDP-gal_transpt"/>
    <property type="match status" value="1"/>
</dbReference>
<evidence type="ECO:0000256" key="4">
    <source>
        <dbReference type="ARBA" id="ARBA00023136"/>
    </source>
</evidence>
<dbReference type="InterPro" id="IPR007271">
    <property type="entry name" value="Nuc_sug_transpt"/>
</dbReference>
<evidence type="ECO:0000256" key="3">
    <source>
        <dbReference type="ARBA" id="ARBA00022989"/>
    </source>
</evidence>
<dbReference type="PANTHER" id="PTHR10231">
    <property type="entry name" value="NUCLEOTIDE-SUGAR TRANSMEMBRANE TRANSPORTER"/>
    <property type="match status" value="1"/>
</dbReference>
<keyword evidence="2 6" id="KW-0812">Transmembrane</keyword>
<feature type="transmembrane region" description="Helical" evidence="6">
    <location>
        <begin position="220"/>
        <end position="240"/>
    </location>
</feature>
<comment type="subcellular location">
    <subcellularLocation>
        <location evidence="1">Membrane</location>
        <topology evidence="1">Multi-pass membrane protein</topology>
    </subcellularLocation>
</comment>
<name>A0AA36I335_9DINO</name>
<evidence type="ECO:0000313" key="8">
    <source>
        <dbReference type="Proteomes" id="UP001178507"/>
    </source>
</evidence>
<keyword evidence="3 6" id="KW-1133">Transmembrane helix</keyword>
<comment type="caution">
    <text evidence="7">The sequence shown here is derived from an EMBL/GenBank/DDBJ whole genome shotgun (WGS) entry which is preliminary data.</text>
</comment>
<dbReference type="GO" id="GO:0000139">
    <property type="term" value="C:Golgi membrane"/>
    <property type="evidence" value="ECO:0007669"/>
    <property type="project" value="InterPro"/>
</dbReference>
<dbReference type="NCBIfam" id="TIGR00803">
    <property type="entry name" value="nst"/>
    <property type="match status" value="1"/>
</dbReference>
<dbReference type="SUPFAM" id="SSF103481">
    <property type="entry name" value="Multidrug resistance efflux transporter EmrE"/>
    <property type="match status" value="1"/>
</dbReference>
<dbReference type="Proteomes" id="UP001178507">
    <property type="component" value="Unassembled WGS sequence"/>
</dbReference>
<dbReference type="Pfam" id="PF04142">
    <property type="entry name" value="Nuc_sug_transp"/>
    <property type="match status" value="1"/>
</dbReference>
<reference evidence="7" key="1">
    <citation type="submission" date="2023-08" db="EMBL/GenBank/DDBJ databases">
        <authorList>
            <person name="Chen Y."/>
            <person name="Shah S."/>
            <person name="Dougan E. K."/>
            <person name="Thang M."/>
            <person name="Chan C."/>
        </authorList>
    </citation>
    <scope>NUCLEOTIDE SEQUENCE</scope>
</reference>
<dbReference type="GO" id="GO:0015165">
    <property type="term" value="F:pyrimidine nucleotide-sugar transmembrane transporter activity"/>
    <property type="evidence" value="ECO:0007669"/>
    <property type="project" value="InterPro"/>
</dbReference>
<feature type="transmembrane region" description="Helical" evidence="6">
    <location>
        <begin position="180"/>
        <end position="200"/>
    </location>
</feature>
<accession>A0AA36I335</accession>
<dbReference type="EMBL" id="CAUJNA010000663">
    <property type="protein sequence ID" value="CAJ1379852.1"/>
    <property type="molecule type" value="Genomic_DNA"/>
</dbReference>
<organism evidence="7 8">
    <name type="scientific">Effrenium voratum</name>
    <dbReference type="NCBI Taxonomy" id="2562239"/>
    <lineage>
        <taxon>Eukaryota</taxon>
        <taxon>Sar</taxon>
        <taxon>Alveolata</taxon>
        <taxon>Dinophyceae</taxon>
        <taxon>Suessiales</taxon>
        <taxon>Symbiodiniaceae</taxon>
        <taxon>Effrenium</taxon>
    </lineage>
</organism>
<feature type="transmembrane region" description="Helical" evidence="6">
    <location>
        <begin position="304"/>
        <end position="321"/>
    </location>
</feature>
<sequence length="364" mass="39436">MTRESQTNAAAEPFRASCLRWLSLSILVVIDSALALCMRFTRLPEKHGGTKASEQYSIPTAVCCVELLKLLVSTILASLDYSPAELCRMFLSRESAKMLVPALMYSLQNNLHYVAISYLEVWVFQVLNQFKMITTALFSVLLLQRVFQARQWGGIALCALGAAVVQCGDVALSAPGQAHASAWLGFGAVMATSLTSGFTAAYTELVFKTSPSLWVRNMQLATWSLCVILVGMSITGLHGIQQRGFFFGWNWLVVTTVTLQALGGVIVATVAKYADNVAKGFSSAISIVLTCIVSRFLFDWKPSAAFAVGSTSVICSICLYAKRPQDAQNSMPHAYAAVSTEVTATELGKAEEPPARVREATNES</sequence>
<protein>
    <recommendedName>
        <fullName evidence="9">UDP-galactose transporter</fullName>
    </recommendedName>
</protein>
<evidence type="ECO:0000256" key="6">
    <source>
        <dbReference type="SAM" id="Phobius"/>
    </source>
</evidence>
<keyword evidence="8" id="KW-1185">Reference proteome</keyword>
<keyword evidence="4 6" id="KW-0472">Membrane</keyword>
<feature type="region of interest" description="Disordered" evidence="5">
    <location>
        <begin position="345"/>
        <end position="364"/>
    </location>
</feature>
<feature type="compositionally biased region" description="Basic and acidic residues" evidence="5">
    <location>
        <begin position="348"/>
        <end position="364"/>
    </location>
</feature>
<dbReference type="AlphaFoldDB" id="A0AA36I335"/>
<feature type="transmembrane region" description="Helical" evidence="6">
    <location>
        <begin position="280"/>
        <end position="298"/>
    </location>
</feature>
<evidence type="ECO:0000313" key="7">
    <source>
        <dbReference type="EMBL" id="CAJ1379852.1"/>
    </source>
</evidence>
<proteinExistence type="predicted"/>
<feature type="transmembrane region" description="Helical" evidence="6">
    <location>
        <begin position="155"/>
        <end position="174"/>
    </location>
</feature>
<gene>
    <name evidence="7" type="ORF">EVOR1521_LOCUS7965</name>
</gene>
<evidence type="ECO:0000256" key="2">
    <source>
        <dbReference type="ARBA" id="ARBA00022692"/>
    </source>
</evidence>
<evidence type="ECO:0008006" key="9">
    <source>
        <dbReference type="Google" id="ProtNLM"/>
    </source>
</evidence>
<feature type="transmembrane region" description="Helical" evidence="6">
    <location>
        <begin position="246"/>
        <end position="268"/>
    </location>
</feature>
<evidence type="ECO:0000256" key="1">
    <source>
        <dbReference type="ARBA" id="ARBA00004141"/>
    </source>
</evidence>